<gene>
    <name evidence="2" type="ORF">FHU29_002620</name>
</gene>
<dbReference type="EMBL" id="JACHWS010000002">
    <property type="protein sequence ID" value="MBB3038171.1"/>
    <property type="molecule type" value="Genomic_DNA"/>
</dbReference>
<protein>
    <submittedName>
        <fullName evidence="2">2-polyprenyl-6-methoxyphenol hydroxylase-like FAD-dependent oxidoreductase</fullName>
    </submittedName>
</protein>
<dbReference type="Gene3D" id="3.50.50.60">
    <property type="entry name" value="FAD/NAD(P)-binding domain"/>
    <property type="match status" value="1"/>
</dbReference>
<organism evidence="2 3">
    <name type="scientific">Hoyosella altamirensis</name>
    <dbReference type="NCBI Taxonomy" id="616997"/>
    <lineage>
        <taxon>Bacteria</taxon>
        <taxon>Bacillati</taxon>
        <taxon>Actinomycetota</taxon>
        <taxon>Actinomycetes</taxon>
        <taxon>Mycobacteriales</taxon>
        <taxon>Hoyosellaceae</taxon>
        <taxon>Hoyosella</taxon>
    </lineage>
</organism>
<dbReference type="InterPro" id="IPR051704">
    <property type="entry name" value="FAD_aromatic-hydroxylase"/>
</dbReference>
<keyword evidence="3" id="KW-1185">Reference proteome</keyword>
<dbReference type="GO" id="GO:0071949">
    <property type="term" value="F:FAD binding"/>
    <property type="evidence" value="ECO:0007669"/>
    <property type="project" value="InterPro"/>
</dbReference>
<dbReference type="InterPro" id="IPR002938">
    <property type="entry name" value="FAD-bd"/>
</dbReference>
<dbReference type="Proteomes" id="UP000567922">
    <property type="component" value="Unassembled WGS sequence"/>
</dbReference>
<dbReference type="SUPFAM" id="SSF51905">
    <property type="entry name" value="FAD/NAD(P)-binding domain"/>
    <property type="match status" value="1"/>
</dbReference>
<comment type="caution">
    <text evidence="2">The sequence shown here is derived from an EMBL/GenBank/DDBJ whole genome shotgun (WGS) entry which is preliminary data.</text>
</comment>
<accession>A0A839RQM3</accession>
<sequence length="398" mass="43709">MPNSRVLVSGASIAGPSVAYWLARYGFDVTVVERAAALREGGFAVDFRGKPHLAVLERMGILEEAKDQQTNMRGLTFVDAEGSTEFALPGWFLSGDLEIERGALSKIIYEKTQGEVEYLFGDSIAALTNGPDQVHVAFESGLTRVFDLVIGADGLHSNVRRLVFGHESQFLEFGGYYVAGGFDVPNTLGLDHITLDHGVPGRSMSLSSHHRPEAATPVFVWHSKEQIDYDRRDIKQLKRIVATEFAGLRWEVPRVLEAMNDAEWMYFDSISQVKMDTYSRGRAVLIGDAGYGATMGGLGTGLAVVSAYVLAGELARADGDHTLAFARYEEMIRDYAKGCQKLADGAGPFLAPRTRRGRWIRNASHRLLTRRPMAGWLQKMTVKAAAGIELEDYSGVLA</sequence>
<proteinExistence type="predicted"/>
<dbReference type="AlphaFoldDB" id="A0A839RQM3"/>
<evidence type="ECO:0000313" key="3">
    <source>
        <dbReference type="Proteomes" id="UP000567922"/>
    </source>
</evidence>
<dbReference type="Pfam" id="PF01494">
    <property type="entry name" value="FAD_binding_3"/>
    <property type="match status" value="1"/>
</dbReference>
<name>A0A839RQM3_9ACTN</name>
<dbReference type="PRINTS" id="PR00420">
    <property type="entry name" value="RNGMNOXGNASE"/>
</dbReference>
<dbReference type="PANTHER" id="PTHR46865">
    <property type="entry name" value="OXIDOREDUCTASE-RELATED"/>
    <property type="match status" value="1"/>
</dbReference>
<dbReference type="RefSeq" id="WP_064440023.1">
    <property type="nucleotide sequence ID" value="NZ_BDDI01000006.1"/>
</dbReference>
<dbReference type="OrthoDB" id="3356051at2"/>
<dbReference type="InterPro" id="IPR036188">
    <property type="entry name" value="FAD/NAD-bd_sf"/>
</dbReference>
<dbReference type="PANTHER" id="PTHR46865:SF2">
    <property type="entry name" value="MONOOXYGENASE"/>
    <property type="match status" value="1"/>
</dbReference>
<evidence type="ECO:0000259" key="1">
    <source>
        <dbReference type="Pfam" id="PF01494"/>
    </source>
</evidence>
<dbReference type="Gene3D" id="3.30.9.10">
    <property type="entry name" value="D-Amino Acid Oxidase, subunit A, domain 2"/>
    <property type="match status" value="1"/>
</dbReference>
<reference evidence="2 3" key="1">
    <citation type="submission" date="2020-08" db="EMBL/GenBank/DDBJ databases">
        <title>Sequencing the genomes of 1000 actinobacteria strains.</title>
        <authorList>
            <person name="Klenk H.-P."/>
        </authorList>
    </citation>
    <scope>NUCLEOTIDE SEQUENCE [LARGE SCALE GENOMIC DNA]</scope>
    <source>
        <strain evidence="2 3">DSM 45258</strain>
    </source>
</reference>
<feature type="domain" description="FAD-binding" evidence="1">
    <location>
        <begin position="5"/>
        <end position="316"/>
    </location>
</feature>
<evidence type="ECO:0000313" key="2">
    <source>
        <dbReference type="EMBL" id="MBB3038171.1"/>
    </source>
</evidence>